<dbReference type="InterPro" id="IPR011334">
    <property type="entry name" value="UDP-acyl_GlcNac_deAcase_C"/>
</dbReference>
<dbReference type="HAMAP" id="MF_00388">
    <property type="entry name" value="LpxC"/>
    <property type="match status" value="1"/>
</dbReference>
<proteinExistence type="inferred from homology"/>
<dbReference type="GO" id="GO:0009245">
    <property type="term" value="P:lipid A biosynthetic process"/>
    <property type="evidence" value="ECO:0007669"/>
    <property type="project" value="UniProtKB-KW"/>
</dbReference>
<evidence type="ECO:0000256" key="8">
    <source>
        <dbReference type="ARBA" id="ARBA00022801"/>
    </source>
</evidence>
<keyword evidence="14" id="KW-1185">Reference proteome</keyword>
<evidence type="ECO:0000256" key="10">
    <source>
        <dbReference type="ARBA" id="ARBA00023098"/>
    </source>
</evidence>
<comment type="similarity">
    <text evidence="3">Belongs to the LpxC family.</text>
</comment>
<dbReference type="GO" id="GO:0103117">
    <property type="term" value="F:UDP-3-O-acyl-N-acetylglucosamine deacetylase activity"/>
    <property type="evidence" value="ECO:0007669"/>
    <property type="project" value="UniProtKB-EC"/>
</dbReference>
<dbReference type="EMBL" id="CANTFL010000006">
    <property type="protein sequence ID" value="CAI5708353.1"/>
    <property type="molecule type" value="Genomic_DNA"/>
</dbReference>
<keyword evidence="10" id="KW-0443">Lipid metabolism</keyword>
<name>A0AAV0SU90_HYABA</name>
<evidence type="ECO:0000256" key="7">
    <source>
        <dbReference type="ARBA" id="ARBA00022723"/>
    </source>
</evidence>
<evidence type="ECO:0000313" key="14">
    <source>
        <dbReference type="Proteomes" id="UP001162031"/>
    </source>
</evidence>
<comment type="cofactor">
    <cofactor evidence="1">
        <name>Zn(2+)</name>
        <dbReference type="ChEBI" id="CHEBI:29105"/>
    </cofactor>
</comment>
<comment type="pathway">
    <text evidence="2">Glycolipid biosynthesis; lipid IV(A) biosynthesis; lipid IV(A) from (3R)-3-hydroxytetradecanoyl-[acyl-carrier-protein] and UDP-N-acetyl-alpha-D-glucosamine: step 2/6.</text>
</comment>
<evidence type="ECO:0000256" key="1">
    <source>
        <dbReference type="ARBA" id="ARBA00001947"/>
    </source>
</evidence>
<dbReference type="GO" id="GO:2001289">
    <property type="term" value="P:lipid X metabolic process"/>
    <property type="evidence" value="ECO:0007669"/>
    <property type="project" value="UniProtKB-ARBA"/>
</dbReference>
<evidence type="ECO:0000256" key="4">
    <source>
        <dbReference type="ARBA" id="ARBA00012745"/>
    </source>
</evidence>
<reference evidence="13" key="1">
    <citation type="submission" date="2022-12" db="EMBL/GenBank/DDBJ databases">
        <authorList>
            <person name="Webb A."/>
        </authorList>
    </citation>
    <scope>NUCLEOTIDE SEQUENCE</scope>
    <source>
        <strain evidence="13">Hp1</strain>
    </source>
</reference>
<keyword evidence="8" id="KW-0378">Hydrolase</keyword>
<comment type="caution">
    <text evidence="13">The sequence shown here is derived from an EMBL/GenBank/DDBJ whole genome shotgun (WGS) entry which is preliminary data.</text>
</comment>
<dbReference type="PANTHER" id="PTHR33694:SF1">
    <property type="entry name" value="UDP-3-O-ACYL-N-ACETYLGLUCOSAMINE DEACETYLASE 1, MITOCHONDRIAL-RELATED"/>
    <property type="match status" value="1"/>
</dbReference>
<dbReference type="InterPro" id="IPR015870">
    <property type="entry name" value="UDP-acyl_N-AcGlcN_deAcase_N"/>
</dbReference>
<evidence type="ECO:0000256" key="9">
    <source>
        <dbReference type="ARBA" id="ARBA00022833"/>
    </source>
</evidence>
<dbReference type="InterPro" id="IPR020568">
    <property type="entry name" value="Ribosomal_Su5_D2-typ_SF"/>
</dbReference>
<dbReference type="InterPro" id="IPR004463">
    <property type="entry name" value="UDP-acyl_GlcNac_deAcase"/>
</dbReference>
<gene>
    <name evidence="13" type="ORF">HBR001_LOCUS70</name>
</gene>
<keyword evidence="7" id="KW-0479">Metal-binding</keyword>
<evidence type="ECO:0000256" key="3">
    <source>
        <dbReference type="ARBA" id="ARBA00006170"/>
    </source>
</evidence>
<dbReference type="Proteomes" id="UP001162031">
    <property type="component" value="Unassembled WGS sequence"/>
</dbReference>
<evidence type="ECO:0000256" key="11">
    <source>
        <dbReference type="ARBA" id="ARBA00024535"/>
    </source>
</evidence>
<dbReference type="SUPFAM" id="SSF54211">
    <property type="entry name" value="Ribosomal protein S5 domain 2-like"/>
    <property type="match status" value="2"/>
</dbReference>
<keyword evidence="6" id="KW-0441">Lipid A biosynthesis</keyword>
<keyword evidence="5" id="KW-0444">Lipid biosynthesis</keyword>
<dbReference type="Gene3D" id="3.30.230.20">
    <property type="entry name" value="lpxc deacetylase, domain 1"/>
    <property type="match status" value="1"/>
</dbReference>
<comment type="function">
    <text evidence="12">Involved in the biosynthesis of lipid A, a phosphorylated glycolipid that in bacteria anchors the lipopolysaccharide to the outer membrane of the cell. Lipid A-like molecules in plants may serve as structural components of the outer membranes of mitochondria and/or chloroplasts, or may be involved in signal transduction or plant defense responses.</text>
</comment>
<comment type="catalytic activity">
    <reaction evidence="11">
        <text>a UDP-3-O-[(3R)-3-hydroxyacyl]-N-acetyl-alpha-D-glucosamine + H2O = a UDP-3-O-[(3R)-3-hydroxyacyl]-alpha-D-glucosamine + acetate</text>
        <dbReference type="Rhea" id="RHEA:67816"/>
        <dbReference type="ChEBI" id="CHEBI:15377"/>
        <dbReference type="ChEBI" id="CHEBI:30089"/>
        <dbReference type="ChEBI" id="CHEBI:137740"/>
        <dbReference type="ChEBI" id="CHEBI:173225"/>
        <dbReference type="EC" id="3.5.1.108"/>
    </reaction>
</comment>
<dbReference type="NCBIfam" id="TIGR00325">
    <property type="entry name" value="lpxC"/>
    <property type="match status" value="1"/>
</dbReference>
<keyword evidence="9" id="KW-0862">Zinc</keyword>
<protein>
    <recommendedName>
        <fullName evidence="4">UDP-3-O-acyl-N-acetylglucosamine deacetylase</fullName>
        <ecNumber evidence="4">3.5.1.108</ecNumber>
    </recommendedName>
</protein>
<dbReference type="EC" id="3.5.1.108" evidence="4"/>
<evidence type="ECO:0000313" key="13">
    <source>
        <dbReference type="EMBL" id="CAI5708353.1"/>
    </source>
</evidence>
<dbReference type="AlphaFoldDB" id="A0AAV0SU90"/>
<dbReference type="Gene3D" id="3.30.1700.10">
    <property type="entry name" value="lpxc deacetylase, domain 2"/>
    <property type="match status" value="1"/>
</dbReference>
<evidence type="ECO:0000256" key="2">
    <source>
        <dbReference type="ARBA" id="ARBA00005002"/>
    </source>
</evidence>
<organism evidence="13 14">
    <name type="scientific">Hyaloperonospora brassicae</name>
    <name type="common">Brassica downy mildew</name>
    <name type="synonym">Peronospora brassicae</name>
    <dbReference type="NCBI Taxonomy" id="162125"/>
    <lineage>
        <taxon>Eukaryota</taxon>
        <taxon>Sar</taxon>
        <taxon>Stramenopiles</taxon>
        <taxon>Oomycota</taxon>
        <taxon>Peronosporomycetes</taxon>
        <taxon>Peronosporales</taxon>
        <taxon>Peronosporaceae</taxon>
        <taxon>Hyaloperonospora</taxon>
    </lineage>
</organism>
<evidence type="ECO:0000256" key="5">
    <source>
        <dbReference type="ARBA" id="ARBA00022516"/>
    </source>
</evidence>
<dbReference type="GO" id="GO:0046872">
    <property type="term" value="F:metal ion binding"/>
    <property type="evidence" value="ECO:0007669"/>
    <property type="project" value="UniProtKB-KW"/>
</dbReference>
<evidence type="ECO:0000256" key="6">
    <source>
        <dbReference type="ARBA" id="ARBA00022556"/>
    </source>
</evidence>
<accession>A0AAV0SU90</accession>
<evidence type="ECO:0000256" key="12">
    <source>
        <dbReference type="ARBA" id="ARBA00024987"/>
    </source>
</evidence>
<dbReference type="PANTHER" id="PTHR33694">
    <property type="entry name" value="UDP-3-O-ACYL-N-ACETYLGLUCOSAMINE DEACETYLASE 1, MITOCHONDRIAL-RELATED"/>
    <property type="match status" value="1"/>
</dbReference>
<dbReference type="Pfam" id="PF03331">
    <property type="entry name" value="LpxC"/>
    <property type="match status" value="1"/>
</dbReference>
<sequence length="315" mass="34461">MRHWQRTLKQPLRFAGVGLHTGEQMSVCVLPAPTGSGIVCRSTVVPRAPFPALIANVSTAASQLCTQLAANGWSVSTPEHLMAALVASRVSNAFVDVDSPSTRPVARVEVPVLDGSSAEYMAAIQSVGVEAQEGAALTYLCIKRPVHVFQNDRKVACFLPLPIDGRAPTLHLSVHVEFEHKQLRPTLCRFTLDADPEVTMGAFHREIAPARTFTFEDEIEWLRANGLARGGSLDNAVVFSSQQQREDSRPNVLNAGGLRFSDEWTRHKMLDCIGDIGLAGLPLHGYFYASRPGHALTHALLRQLFKDPENYAEMS</sequence>
<dbReference type="GO" id="GO:0016020">
    <property type="term" value="C:membrane"/>
    <property type="evidence" value="ECO:0007669"/>
    <property type="project" value="GOC"/>
</dbReference>